<dbReference type="EMBL" id="CABFWE030000016">
    <property type="protein sequence ID" value="CAD7055349.1"/>
    <property type="molecule type" value="Genomic_DNA"/>
</dbReference>
<gene>
    <name evidence="1" type="ORF">RHAB21_00701</name>
</gene>
<proteinExistence type="predicted"/>
<sequence length="72" mass="8782">MTEALPLLNWQKQAEHFRLQEDRERLLARIATLRPREHKRVLLEARVRELTLRQMALENELYRPEGHRDRPS</sequence>
<name>A0ABN7JZK7_9HYPH</name>
<evidence type="ECO:0000313" key="1">
    <source>
        <dbReference type="EMBL" id="CAD7055349.1"/>
    </source>
</evidence>
<organism evidence="1 2">
    <name type="scientific">Pseudorhizobium halotolerans</name>
    <dbReference type="NCBI Taxonomy" id="1233081"/>
    <lineage>
        <taxon>Bacteria</taxon>
        <taxon>Pseudomonadati</taxon>
        <taxon>Pseudomonadota</taxon>
        <taxon>Alphaproteobacteria</taxon>
        <taxon>Hyphomicrobiales</taxon>
        <taxon>Rhizobiaceae</taxon>
        <taxon>Rhizobium/Agrobacterium group</taxon>
        <taxon>Pseudorhizobium</taxon>
    </lineage>
</organism>
<accession>A0ABN7JZK7</accession>
<evidence type="ECO:0008006" key="3">
    <source>
        <dbReference type="Google" id="ProtNLM"/>
    </source>
</evidence>
<evidence type="ECO:0000313" key="2">
    <source>
        <dbReference type="Proteomes" id="UP000601041"/>
    </source>
</evidence>
<keyword evidence="2" id="KW-1185">Reference proteome</keyword>
<reference evidence="1 2" key="1">
    <citation type="submission" date="2020-11" db="EMBL/GenBank/DDBJ databases">
        <authorList>
            <person name="Lassalle F."/>
        </authorList>
    </citation>
    <scope>NUCLEOTIDE SEQUENCE [LARGE SCALE GENOMIC DNA]</scope>
    <source>
        <strain evidence="1 2">AB21</strain>
    </source>
</reference>
<dbReference type="Proteomes" id="UP000601041">
    <property type="component" value="Unassembled WGS sequence"/>
</dbReference>
<comment type="caution">
    <text evidence="1">The sequence shown here is derived from an EMBL/GenBank/DDBJ whole genome shotgun (WGS) entry which is preliminary data.</text>
</comment>
<dbReference type="RefSeq" id="WP_142589849.1">
    <property type="nucleotide sequence ID" value="NZ_CABFWE030000016.1"/>
</dbReference>
<protein>
    <recommendedName>
        <fullName evidence="3">Transposase</fullName>
    </recommendedName>
</protein>